<dbReference type="InterPro" id="IPR030852">
    <property type="entry name" value="RcsF"/>
</dbReference>
<dbReference type="RefSeq" id="WP_329776486.1">
    <property type="nucleotide sequence ID" value="NZ_JAYDYW010000014.1"/>
</dbReference>
<gene>
    <name evidence="2" type="primary">rcsF</name>
    <name evidence="2" type="ORF">SNR37_000986</name>
</gene>
<dbReference type="Proteomes" id="UP001310248">
    <property type="component" value="Unassembled WGS sequence"/>
</dbReference>
<keyword evidence="1" id="KW-0732">Signal</keyword>
<organism evidence="2 3">
    <name type="scientific">Agarivorans aestuarii</name>
    <dbReference type="NCBI Taxonomy" id="1563703"/>
    <lineage>
        <taxon>Bacteria</taxon>
        <taxon>Pseudomonadati</taxon>
        <taxon>Pseudomonadota</taxon>
        <taxon>Gammaproteobacteria</taxon>
        <taxon>Alteromonadales</taxon>
        <taxon>Alteromonadaceae</taxon>
        <taxon>Agarivorans</taxon>
    </lineage>
</organism>
<evidence type="ECO:0000256" key="1">
    <source>
        <dbReference type="SAM" id="SignalP"/>
    </source>
</evidence>
<evidence type="ECO:0000313" key="3">
    <source>
        <dbReference type="Proteomes" id="UP001310248"/>
    </source>
</evidence>
<feature type="chain" id="PRO_5046237373" evidence="1">
    <location>
        <begin position="16"/>
        <end position="123"/>
    </location>
</feature>
<proteinExistence type="predicted"/>
<comment type="caution">
    <text evidence="2">The sequence shown here is derived from an EMBL/GenBank/DDBJ whole genome shotgun (WGS) entry which is preliminary data.</text>
</comment>
<dbReference type="EMBL" id="JAYDYW010000014">
    <property type="protein sequence ID" value="MEE1675660.1"/>
    <property type="molecule type" value="Genomic_DNA"/>
</dbReference>
<dbReference type="Pfam" id="PF16358">
    <property type="entry name" value="RcsF"/>
    <property type="match status" value="1"/>
</dbReference>
<protein>
    <submittedName>
        <fullName evidence="2">Rcs stress response system protein RcsF</fullName>
    </submittedName>
</protein>
<name>A0ABU7G8S3_9ALTE</name>
<dbReference type="Gene3D" id="3.30.110.70">
    <property type="entry name" value="Hypothetical protein apc22750. Chain B"/>
    <property type="match status" value="1"/>
</dbReference>
<keyword evidence="3" id="KW-1185">Reference proteome</keyword>
<sequence length="123" mass="13541">MRVFLIMVLSGGLLACSGNYSFNTNVDKENFENYLPATSVEIYDDQQIDPLQAEYLGIVEGVSCQEKANQAPPQQVDARNNLREQAASIGANVVTVQQCYPIEEPAACIAMLSCFGKAYRIEK</sequence>
<dbReference type="PROSITE" id="PS51257">
    <property type="entry name" value="PROKAR_LIPOPROTEIN"/>
    <property type="match status" value="1"/>
</dbReference>
<feature type="signal peptide" evidence="1">
    <location>
        <begin position="1"/>
        <end position="15"/>
    </location>
</feature>
<evidence type="ECO:0000313" key="2">
    <source>
        <dbReference type="EMBL" id="MEE1675660.1"/>
    </source>
</evidence>
<accession>A0ABU7G8S3</accession>
<reference evidence="3" key="1">
    <citation type="submission" date="2023-07" db="EMBL/GenBank/DDBJ databases">
        <title>Draft genome sequence of Agarivorans aestuarii strain ZMCS4, a CAZymes producing bacteria isolated from the marine brown algae Clodostephus spongiosus.</title>
        <authorList>
            <person name="Lorente B."/>
            <person name="Cabral C."/>
            <person name="Frias J."/>
            <person name="Faria J."/>
            <person name="Toubarro D."/>
        </authorList>
    </citation>
    <scope>NUCLEOTIDE SEQUENCE [LARGE SCALE GENOMIC DNA]</scope>
    <source>
        <strain evidence="3">ZMCS4</strain>
    </source>
</reference>